<dbReference type="AlphaFoldDB" id="A0A4V2EKZ8"/>
<accession>A0A4V2EKZ8</accession>
<name>A0A4V2EKZ8_9PSEU</name>
<dbReference type="EMBL" id="SFCC01000021">
    <property type="protein sequence ID" value="RZQ59815.1"/>
    <property type="molecule type" value="Genomic_DNA"/>
</dbReference>
<proteinExistence type="predicted"/>
<evidence type="ECO:0000313" key="1">
    <source>
        <dbReference type="EMBL" id="RZQ59815.1"/>
    </source>
</evidence>
<evidence type="ECO:0000313" key="2">
    <source>
        <dbReference type="Proteomes" id="UP000292003"/>
    </source>
</evidence>
<keyword evidence="2" id="KW-1185">Reference proteome</keyword>
<sequence length="107" mass="11841">MNAYDYECCQKARGLSFPGLIMAAMFAATEPEFARLRAAFPEIYAELQVHESTPGPGDRVRVVLRDTGEVYADATPVDADGSYHGRPLVEAGQAVVAKRKWSLRRRP</sequence>
<dbReference type="RefSeq" id="WP_130479380.1">
    <property type="nucleotide sequence ID" value="NZ_SFCC01000021.1"/>
</dbReference>
<gene>
    <name evidence="1" type="ORF">EWH70_32385</name>
</gene>
<reference evidence="1 2" key="1">
    <citation type="submission" date="2019-02" db="EMBL/GenBank/DDBJ databases">
        <title>Draft genome sequence of Amycolatopsis sp. 8-3EHSu isolated from roots of Suaeda maritima.</title>
        <authorList>
            <person name="Duangmal K."/>
            <person name="Chantavorakit T."/>
        </authorList>
    </citation>
    <scope>NUCLEOTIDE SEQUENCE [LARGE SCALE GENOMIC DNA]</scope>
    <source>
        <strain evidence="1 2">8-3EHSu</strain>
    </source>
</reference>
<dbReference type="Proteomes" id="UP000292003">
    <property type="component" value="Unassembled WGS sequence"/>
</dbReference>
<protein>
    <submittedName>
        <fullName evidence="1">Uncharacterized protein</fullName>
    </submittedName>
</protein>
<comment type="caution">
    <text evidence="1">The sequence shown here is derived from an EMBL/GenBank/DDBJ whole genome shotgun (WGS) entry which is preliminary data.</text>
</comment>
<dbReference type="OrthoDB" id="4751431at2"/>
<organism evidence="1 2">
    <name type="scientific">Amycolatopsis suaedae</name>
    <dbReference type="NCBI Taxonomy" id="2510978"/>
    <lineage>
        <taxon>Bacteria</taxon>
        <taxon>Bacillati</taxon>
        <taxon>Actinomycetota</taxon>
        <taxon>Actinomycetes</taxon>
        <taxon>Pseudonocardiales</taxon>
        <taxon>Pseudonocardiaceae</taxon>
        <taxon>Amycolatopsis</taxon>
    </lineage>
</organism>